<dbReference type="InterPro" id="IPR009057">
    <property type="entry name" value="Homeodomain-like_sf"/>
</dbReference>
<dbReference type="Gene3D" id="3.30.420.10">
    <property type="entry name" value="Ribonuclease H-like superfamily/Ribonuclease H"/>
    <property type="match status" value="1"/>
</dbReference>
<dbReference type="InterPro" id="IPR036397">
    <property type="entry name" value="RNaseH_sf"/>
</dbReference>
<dbReference type="AlphaFoldDB" id="A0A934K762"/>
<gene>
    <name evidence="2" type="ORF">JF922_19005</name>
</gene>
<dbReference type="InterPro" id="IPR047655">
    <property type="entry name" value="Transpos_IS630-like"/>
</dbReference>
<protein>
    <submittedName>
        <fullName evidence="2">IS630 family transposase</fullName>
    </submittedName>
</protein>
<proteinExistence type="predicted"/>
<dbReference type="PANTHER" id="PTHR30347:SF1">
    <property type="entry name" value="MECHANOSENSITIVE CHANNEL MSCK"/>
    <property type="match status" value="1"/>
</dbReference>
<dbReference type="InterPro" id="IPR038717">
    <property type="entry name" value="Tc1-like_DDE_dom"/>
</dbReference>
<dbReference type="SUPFAM" id="SSF53098">
    <property type="entry name" value="Ribonuclease H-like"/>
    <property type="match status" value="1"/>
</dbReference>
<evidence type="ECO:0000313" key="3">
    <source>
        <dbReference type="Proteomes" id="UP000612893"/>
    </source>
</evidence>
<organism evidence="2 3">
    <name type="scientific">Candidatus Nephthysia bennettiae</name>
    <dbReference type="NCBI Taxonomy" id="3127016"/>
    <lineage>
        <taxon>Bacteria</taxon>
        <taxon>Bacillati</taxon>
        <taxon>Candidatus Dormiibacterota</taxon>
        <taxon>Candidatus Dormibacteria</taxon>
        <taxon>Candidatus Dormibacterales</taxon>
        <taxon>Candidatus Dormibacteraceae</taxon>
        <taxon>Candidatus Nephthysia</taxon>
    </lineage>
</organism>
<name>A0A934K762_9BACT</name>
<feature type="domain" description="Tc1-like transposase DDE" evidence="1">
    <location>
        <begin position="184"/>
        <end position="316"/>
    </location>
</feature>
<reference evidence="2" key="1">
    <citation type="submission" date="2020-10" db="EMBL/GenBank/DDBJ databases">
        <title>Ca. Dormibacterota MAGs.</title>
        <authorList>
            <person name="Montgomery K."/>
        </authorList>
    </citation>
    <scope>NUCLEOTIDE SEQUENCE [LARGE SCALE GENOMIC DNA]</scope>
    <source>
        <strain evidence="2">SC8812_S17_10</strain>
    </source>
</reference>
<sequence>MSSPAPPLNVSADQRQTLELWARSQVLSQRQVLRARIVLMAAEGVANEVIAGRLGCSKPNVLKWRSRFELAGMEGLEEASGRGRPAIYAQDFVEKMVATTLGKPPEGSTHWSTRTLAKELGVSHGTVHRIWRQRRLQPHRTNAFKFSSDPQLVERVRDVVGLYLNPPEKALVLCVEEERQIQSLDRTQPLLPMRPGQPERRTHDHVRHGTTTLFAALDVATGEVVGDFTERHGVDDLLAFLRRLAKTYAGQELHLILDNYDTHKHSQVARWLERHQRVHLHFTPSGATWMNQVEIWFSLLHSHAIARGVFRSVAALREAIQRFVNASNQQCRPFTWIKPADQILALSDHQRSCGTGH</sequence>
<dbReference type="NCBIfam" id="NF033545">
    <property type="entry name" value="transpos_IS630"/>
    <property type="match status" value="1"/>
</dbReference>
<dbReference type="Pfam" id="PF13358">
    <property type="entry name" value="DDE_3"/>
    <property type="match status" value="1"/>
</dbReference>
<dbReference type="InterPro" id="IPR052702">
    <property type="entry name" value="MscS-like_channel"/>
</dbReference>
<dbReference type="SUPFAM" id="SSF46689">
    <property type="entry name" value="Homeodomain-like"/>
    <property type="match status" value="1"/>
</dbReference>
<evidence type="ECO:0000259" key="1">
    <source>
        <dbReference type="Pfam" id="PF13358"/>
    </source>
</evidence>
<keyword evidence="3" id="KW-1185">Reference proteome</keyword>
<dbReference type="RefSeq" id="WP_338203873.1">
    <property type="nucleotide sequence ID" value="NZ_JAEKNR010000188.1"/>
</dbReference>
<dbReference type="EMBL" id="JAEKNR010000188">
    <property type="protein sequence ID" value="MBJ7600149.1"/>
    <property type="molecule type" value="Genomic_DNA"/>
</dbReference>
<dbReference type="InterPro" id="IPR012337">
    <property type="entry name" value="RNaseH-like_sf"/>
</dbReference>
<evidence type="ECO:0000313" key="2">
    <source>
        <dbReference type="EMBL" id="MBJ7600149.1"/>
    </source>
</evidence>
<comment type="caution">
    <text evidence="2">The sequence shown here is derived from an EMBL/GenBank/DDBJ whole genome shotgun (WGS) entry which is preliminary data.</text>
</comment>
<accession>A0A934K762</accession>
<dbReference type="Pfam" id="PF13565">
    <property type="entry name" value="HTH_32"/>
    <property type="match status" value="1"/>
</dbReference>
<dbReference type="Proteomes" id="UP000612893">
    <property type="component" value="Unassembled WGS sequence"/>
</dbReference>
<dbReference type="PANTHER" id="PTHR30347">
    <property type="entry name" value="POTASSIUM CHANNEL RELATED"/>
    <property type="match status" value="1"/>
</dbReference>